<comment type="caution">
    <text evidence="2">The sequence shown here is derived from an EMBL/GenBank/DDBJ whole genome shotgun (WGS) entry which is preliminary data.</text>
</comment>
<proteinExistence type="predicted"/>
<evidence type="ECO:0000256" key="1">
    <source>
        <dbReference type="SAM" id="MobiDB-lite"/>
    </source>
</evidence>
<name>A0AAJ0GBN5_9PEZI</name>
<gene>
    <name evidence="2" type="ORF">LTR09_006461</name>
</gene>
<dbReference type="Proteomes" id="UP001271007">
    <property type="component" value="Unassembled WGS sequence"/>
</dbReference>
<feature type="compositionally biased region" description="Polar residues" evidence="1">
    <location>
        <begin position="513"/>
        <end position="528"/>
    </location>
</feature>
<reference evidence="2" key="1">
    <citation type="submission" date="2023-04" db="EMBL/GenBank/DDBJ databases">
        <title>Black Yeasts Isolated from many extreme environments.</title>
        <authorList>
            <person name="Coleine C."/>
            <person name="Stajich J.E."/>
            <person name="Selbmann L."/>
        </authorList>
    </citation>
    <scope>NUCLEOTIDE SEQUENCE</scope>
    <source>
        <strain evidence="2">CCFEE 5312</strain>
    </source>
</reference>
<sequence>MFRDATIAVGYPSPVRNNNERGLEVPFSLLPVLSRTYWLAEYNGKTLLKGYNSILNLVEQCDESVQWHLLVNKDQSRMSYTEGDELASLQGANEAFFSERRHFVGWAPSAVVLAGAQAGSYANIGRSLADSPRWMLEIHRGVSLQLQGGSYLNASIRCQLGKKDTPEHFENKPYWYYNQAMDNASRWPVVLSDVTTRQHWLVDGATTILQICQATLCSEDIRYTKKIVGDTLLRYSSGNGSPADSYGVLIDLGNRAERVDGSGRVTALDSPSVDLLHRGVPTFENIATAAYFRLEQLLDARHPAQSRENINIRFKQREFEGFEFNDLVEGQHRAEPKAISLYEEATEWYRFTKKIGTINLFGAGFGPLIMPMAAIDQVPAGGRGTHQMAEADAEPGALDLDISSNAAEASDSEDSAIDLGSANDNRPKNDTTHSSNSSIPGPLNAMNTTSSLEVAELLGNPRCPAAAALPTCPAVGPTPAHRKNREPQRPNLLENTADRLRRFHKKVSIAIATAQSKPIQPKAQTDDTSPGEGKSTPATTKSSCDQRWKGKERASDQQQRLPFVRPSMFDRKLG</sequence>
<feature type="region of interest" description="Disordered" evidence="1">
    <location>
        <begin position="511"/>
        <end position="574"/>
    </location>
</feature>
<keyword evidence="3" id="KW-1185">Reference proteome</keyword>
<dbReference type="EMBL" id="JAWDJX010000021">
    <property type="protein sequence ID" value="KAK3052251.1"/>
    <property type="molecule type" value="Genomic_DNA"/>
</dbReference>
<evidence type="ECO:0000313" key="2">
    <source>
        <dbReference type="EMBL" id="KAK3052251.1"/>
    </source>
</evidence>
<feature type="compositionally biased region" description="Polar residues" evidence="1">
    <location>
        <begin position="432"/>
        <end position="446"/>
    </location>
</feature>
<protein>
    <submittedName>
        <fullName evidence="2">Uncharacterized protein</fullName>
    </submittedName>
</protein>
<evidence type="ECO:0000313" key="3">
    <source>
        <dbReference type="Proteomes" id="UP001271007"/>
    </source>
</evidence>
<dbReference type="AlphaFoldDB" id="A0AAJ0GBN5"/>
<feature type="compositionally biased region" description="Basic and acidic residues" evidence="1">
    <location>
        <begin position="544"/>
        <end position="555"/>
    </location>
</feature>
<accession>A0AAJ0GBN5</accession>
<organism evidence="2 3">
    <name type="scientific">Extremus antarcticus</name>
    <dbReference type="NCBI Taxonomy" id="702011"/>
    <lineage>
        <taxon>Eukaryota</taxon>
        <taxon>Fungi</taxon>
        <taxon>Dikarya</taxon>
        <taxon>Ascomycota</taxon>
        <taxon>Pezizomycotina</taxon>
        <taxon>Dothideomycetes</taxon>
        <taxon>Dothideomycetidae</taxon>
        <taxon>Mycosphaerellales</taxon>
        <taxon>Extremaceae</taxon>
        <taxon>Extremus</taxon>
    </lineage>
</organism>
<feature type="region of interest" description="Disordered" evidence="1">
    <location>
        <begin position="406"/>
        <end position="446"/>
    </location>
</feature>